<reference evidence="1 2" key="1">
    <citation type="submission" date="2019-07" db="EMBL/GenBank/DDBJ databases">
        <title>Draft genome assembly of a fouling barnacle, Amphibalanus amphitrite (Darwin, 1854): The first reference genome for Thecostraca.</title>
        <authorList>
            <person name="Kim W."/>
        </authorList>
    </citation>
    <scope>NUCLEOTIDE SEQUENCE [LARGE SCALE GENOMIC DNA]</scope>
    <source>
        <strain evidence="1">SNU_AA5</strain>
        <tissue evidence="1">Soma without cirri and trophi</tissue>
    </source>
</reference>
<evidence type="ECO:0000313" key="1">
    <source>
        <dbReference type="EMBL" id="KAF0289125.1"/>
    </source>
</evidence>
<gene>
    <name evidence="1" type="ORF">FJT64_012548</name>
</gene>
<dbReference type="EMBL" id="VIIS01002058">
    <property type="protein sequence ID" value="KAF0289125.1"/>
    <property type="molecule type" value="Genomic_DNA"/>
</dbReference>
<sequence length="74" mass="8545">MFTNAAEVERYCSLETPATELQRRLKEEALRLRAAAQPPTNAVFTHVHGEEFCAQHEVGPGERVELILRMFFHY</sequence>
<proteinExistence type="predicted"/>
<name>A0A6A4V615_AMPAM</name>
<keyword evidence="2" id="KW-1185">Reference proteome</keyword>
<comment type="caution">
    <text evidence="1">The sequence shown here is derived from an EMBL/GenBank/DDBJ whole genome shotgun (WGS) entry which is preliminary data.</text>
</comment>
<evidence type="ECO:0000313" key="2">
    <source>
        <dbReference type="Proteomes" id="UP000440578"/>
    </source>
</evidence>
<accession>A0A6A4V615</accession>
<dbReference type="AlphaFoldDB" id="A0A6A4V615"/>
<protein>
    <submittedName>
        <fullName evidence="1">Uncharacterized protein</fullName>
    </submittedName>
</protein>
<dbReference type="Proteomes" id="UP000440578">
    <property type="component" value="Unassembled WGS sequence"/>
</dbReference>
<organism evidence="1 2">
    <name type="scientific">Amphibalanus amphitrite</name>
    <name type="common">Striped barnacle</name>
    <name type="synonym">Balanus amphitrite</name>
    <dbReference type="NCBI Taxonomy" id="1232801"/>
    <lineage>
        <taxon>Eukaryota</taxon>
        <taxon>Metazoa</taxon>
        <taxon>Ecdysozoa</taxon>
        <taxon>Arthropoda</taxon>
        <taxon>Crustacea</taxon>
        <taxon>Multicrustacea</taxon>
        <taxon>Cirripedia</taxon>
        <taxon>Thoracica</taxon>
        <taxon>Thoracicalcarea</taxon>
        <taxon>Balanomorpha</taxon>
        <taxon>Balanoidea</taxon>
        <taxon>Balanidae</taxon>
        <taxon>Amphibalaninae</taxon>
        <taxon>Amphibalanus</taxon>
    </lineage>
</organism>